<dbReference type="AlphaFoldDB" id="A0A8C8SJV5"/>
<dbReference type="GO" id="GO:0042613">
    <property type="term" value="C:MHC class II protein complex"/>
    <property type="evidence" value="ECO:0007669"/>
    <property type="project" value="InterPro"/>
</dbReference>
<evidence type="ECO:0000256" key="1">
    <source>
        <dbReference type="ARBA" id="ARBA00023180"/>
    </source>
</evidence>
<name>A0A8C8SJV5_9SAUR</name>
<proteinExistence type="predicted"/>
<dbReference type="InterPro" id="IPR011162">
    <property type="entry name" value="MHC_I/II-like_Ag-recog"/>
</dbReference>
<keyword evidence="4" id="KW-1185">Reference proteome</keyword>
<dbReference type="SUPFAM" id="SSF54452">
    <property type="entry name" value="MHC antigen-recognition domain"/>
    <property type="match status" value="1"/>
</dbReference>
<keyword evidence="1" id="KW-0325">Glycoprotein</keyword>
<evidence type="ECO:0000313" key="4">
    <source>
        <dbReference type="Proteomes" id="UP000694393"/>
    </source>
</evidence>
<dbReference type="GO" id="GO:0019882">
    <property type="term" value="P:antigen processing and presentation"/>
    <property type="evidence" value="ECO:0007669"/>
    <property type="project" value="InterPro"/>
</dbReference>
<organism evidence="3 4">
    <name type="scientific">Pelusios castaneus</name>
    <name type="common">West African mud turtle</name>
    <dbReference type="NCBI Taxonomy" id="367368"/>
    <lineage>
        <taxon>Eukaryota</taxon>
        <taxon>Metazoa</taxon>
        <taxon>Chordata</taxon>
        <taxon>Craniata</taxon>
        <taxon>Vertebrata</taxon>
        <taxon>Euteleostomi</taxon>
        <taxon>Archelosauria</taxon>
        <taxon>Testudinata</taxon>
        <taxon>Testudines</taxon>
        <taxon>Pleurodira</taxon>
        <taxon>Pelomedusidae</taxon>
        <taxon>Pelusios</taxon>
    </lineage>
</organism>
<dbReference type="Ensembl" id="ENSPCET00000022562.1">
    <property type="protein sequence ID" value="ENSPCEP00000021819.1"/>
    <property type="gene ID" value="ENSPCEG00000016740.1"/>
</dbReference>
<dbReference type="GO" id="GO:0006955">
    <property type="term" value="P:immune response"/>
    <property type="evidence" value="ECO:0007669"/>
    <property type="project" value="InterPro"/>
</dbReference>
<dbReference type="InterPro" id="IPR014745">
    <property type="entry name" value="MHC_II_a/b_N"/>
</dbReference>
<dbReference type="Proteomes" id="UP000694393">
    <property type="component" value="Unplaced"/>
</dbReference>
<dbReference type="InterPro" id="IPR000353">
    <property type="entry name" value="MHC_II_b_N"/>
</dbReference>
<feature type="domain" description="MHC class II beta chain N-terminal" evidence="2">
    <location>
        <begin position="28"/>
        <end position="99"/>
    </location>
</feature>
<dbReference type="Gene3D" id="3.10.320.10">
    <property type="entry name" value="Class II Histocompatibility Antigen, M Beta Chain, Chain B, domain 1"/>
    <property type="match status" value="1"/>
</dbReference>
<protein>
    <recommendedName>
        <fullName evidence="2">MHC class II beta chain N-terminal domain-containing protein</fullName>
    </recommendedName>
</protein>
<reference evidence="3" key="1">
    <citation type="submission" date="2025-08" db="UniProtKB">
        <authorList>
            <consortium name="Ensembl"/>
        </authorList>
    </citation>
    <scope>IDENTIFICATION</scope>
</reference>
<accession>A0A8C8SJV5</accession>
<evidence type="ECO:0000259" key="2">
    <source>
        <dbReference type="SMART" id="SM00921"/>
    </source>
</evidence>
<reference evidence="3" key="2">
    <citation type="submission" date="2025-09" db="UniProtKB">
        <authorList>
            <consortium name="Ensembl"/>
        </authorList>
    </citation>
    <scope>IDENTIFICATION</scope>
</reference>
<sequence>MGAGSWAGALCGSLTPAPPAGFLYQQMAECDYTNGTERVRYLYRLIYNRQQLAHFDSDRGVFVADSELVRRDVDRWNQDKALLAQLRADVDRPQIQLRSCVAGGD</sequence>
<evidence type="ECO:0000313" key="3">
    <source>
        <dbReference type="Ensembl" id="ENSPCEP00000021819.1"/>
    </source>
</evidence>
<dbReference type="Pfam" id="PF00969">
    <property type="entry name" value="MHC_II_beta"/>
    <property type="match status" value="1"/>
</dbReference>
<dbReference type="SMART" id="SM00921">
    <property type="entry name" value="MHC_II_beta"/>
    <property type="match status" value="1"/>
</dbReference>